<proteinExistence type="inferred from homology"/>
<accession>A0A285CRI0</accession>
<dbReference type="GO" id="GO:0005829">
    <property type="term" value="C:cytosol"/>
    <property type="evidence" value="ECO:0007669"/>
    <property type="project" value="TreeGrafter"/>
</dbReference>
<sequence length="257" mass="28315">MLTVLSPAKRLAARPALPLPDGFGPTLPRFQDQADSLAGIARDLTADDLRRLMHLSEPLARLNVARFAAFHEARTEAVPALALFDGDTYAGLEARTMDDDALRWAQRHVCILSGLYGLLRPLDLIQPHRLEMGTRLANPRGTTLYDFWGDRIALALNEAAAETGARALINCASVEYFGAVDPGALRLPVISPVFLEDRGGERKIVSFWAKRARGAMARFIAENRLTDPDDIHAFRAGGYAWEPDLSSPERPVFLRTS</sequence>
<dbReference type="PANTHER" id="PTHR30283:SF4">
    <property type="entry name" value="PEROXIDE STRESS RESISTANCE PROTEIN YAAA"/>
    <property type="match status" value="1"/>
</dbReference>
<gene>
    <name evidence="2" type="ORF">SAMN05878503_104155</name>
</gene>
<dbReference type="GO" id="GO:0033194">
    <property type="term" value="P:response to hydroperoxide"/>
    <property type="evidence" value="ECO:0007669"/>
    <property type="project" value="TreeGrafter"/>
</dbReference>
<comment type="similarity">
    <text evidence="1">Belongs to the UPF0246 family.</text>
</comment>
<evidence type="ECO:0000256" key="1">
    <source>
        <dbReference type="HAMAP-Rule" id="MF_00652"/>
    </source>
</evidence>
<dbReference type="Proteomes" id="UP000219467">
    <property type="component" value="Unassembled WGS sequence"/>
</dbReference>
<dbReference type="HAMAP" id="MF_00652">
    <property type="entry name" value="UPF0246"/>
    <property type="match status" value="1"/>
</dbReference>
<dbReference type="Pfam" id="PF03883">
    <property type="entry name" value="H2O2_YaaD"/>
    <property type="match status" value="1"/>
</dbReference>
<protein>
    <recommendedName>
        <fullName evidence="1">UPF0246 protein SAMN05878503_104155</fullName>
    </recommendedName>
</protein>
<evidence type="ECO:0000313" key="3">
    <source>
        <dbReference type="Proteomes" id="UP000219467"/>
    </source>
</evidence>
<dbReference type="NCBIfam" id="NF002542">
    <property type="entry name" value="PRK02101.1-3"/>
    <property type="match status" value="1"/>
</dbReference>
<dbReference type="AlphaFoldDB" id="A0A285CRI0"/>
<dbReference type="RefSeq" id="WP_097029970.1">
    <property type="nucleotide sequence ID" value="NZ_OAOQ01000004.1"/>
</dbReference>
<name>A0A285CRI0_9RHOB</name>
<dbReference type="EMBL" id="OAOQ01000004">
    <property type="protein sequence ID" value="SNX69668.1"/>
    <property type="molecule type" value="Genomic_DNA"/>
</dbReference>
<organism evidence="2 3">
    <name type="scientific">Cereibacter ovatus</name>
    <dbReference type="NCBI Taxonomy" id="439529"/>
    <lineage>
        <taxon>Bacteria</taxon>
        <taxon>Pseudomonadati</taxon>
        <taxon>Pseudomonadota</taxon>
        <taxon>Alphaproteobacteria</taxon>
        <taxon>Rhodobacterales</taxon>
        <taxon>Paracoccaceae</taxon>
        <taxon>Cereibacter</taxon>
    </lineage>
</organism>
<dbReference type="OrthoDB" id="9777133at2"/>
<evidence type="ECO:0000313" key="2">
    <source>
        <dbReference type="EMBL" id="SNX69668.1"/>
    </source>
</evidence>
<reference evidence="3" key="1">
    <citation type="submission" date="2017-08" db="EMBL/GenBank/DDBJ databases">
        <authorList>
            <person name="Varghese N."/>
            <person name="Submissions S."/>
        </authorList>
    </citation>
    <scope>NUCLEOTIDE SEQUENCE [LARGE SCALE GENOMIC DNA]</scope>
    <source>
        <strain evidence="3">JA234</strain>
    </source>
</reference>
<keyword evidence="3" id="KW-1185">Reference proteome</keyword>
<dbReference type="InterPro" id="IPR005583">
    <property type="entry name" value="YaaA"/>
</dbReference>
<dbReference type="PANTHER" id="PTHR30283">
    <property type="entry name" value="PEROXIDE STRESS RESPONSE PROTEIN YAAA"/>
    <property type="match status" value="1"/>
</dbReference>